<feature type="signal peptide" evidence="1">
    <location>
        <begin position="1"/>
        <end position="20"/>
    </location>
</feature>
<dbReference type="PANTHER" id="PTHR43194:SF4">
    <property type="entry name" value="AB HYDROLASE-1 DOMAIN-CONTAINING PROTEIN"/>
    <property type="match status" value="1"/>
</dbReference>
<evidence type="ECO:0000259" key="2">
    <source>
        <dbReference type="Pfam" id="PF12697"/>
    </source>
</evidence>
<feature type="chain" id="PRO_5009887425" description="AB hydrolase-1 domain-containing protein" evidence="1">
    <location>
        <begin position="21"/>
        <end position="374"/>
    </location>
</feature>
<dbReference type="VEuPathDB" id="FungiDB:ASPWEDRAFT_177691"/>
<dbReference type="InterPro" id="IPR029058">
    <property type="entry name" value="AB_hydrolase_fold"/>
</dbReference>
<dbReference type="InterPro" id="IPR050228">
    <property type="entry name" value="Carboxylesterase_BioH"/>
</dbReference>
<dbReference type="STRING" id="1073089.A0A1L9R4Y0"/>
<keyword evidence="4" id="KW-1185">Reference proteome</keyword>
<dbReference type="PANTHER" id="PTHR43194">
    <property type="entry name" value="HYDROLASE ALPHA/BETA FOLD FAMILY"/>
    <property type="match status" value="1"/>
</dbReference>
<evidence type="ECO:0000313" key="3">
    <source>
        <dbReference type="EMBL" id="OJJ29958.1"/>
    </source>
</evidence>
<keyword evidence="1" id="KW-0732">Signal</keyword>
<dbReference type="Pfam" id="PF12697">
    <property type="entry name" value="Abhydrolase_6"/>
    <property type="match status" value="1"/>
</dbReference>
<dbReference type="AlphaFoldDB" id="A0A1L9R4Y0"/>
<dbReference type="Proteomes" id="UP000184383">
    <property type="component" value="Unassembled WGS sequence"/>
</dbReference>
<name>A0A1L9R4Y0_ASPWE</name>
<reference evidence="4" key="1">
    <citation type="journal article" date="2017" name="Genome Biol.">
        <title>Comparative genomics reveals high biological diversity and specific adaptations in the industrially and medically important fungal genus Aspergillus.</title>
        <authorList>
            <person name="de Vries R.P."/>
            <person name="Riley R."/>
            <person name="Wiebenga A."/>
            <person name="Aguilar-Osorio G."/>
            <person name="Amillis S."/>
            <person name="Uchima C.A."/>
            <person name="Anderluh G."/>
            <person name="Asadollahi M."/>
            <person name="Askin M."/>
            <person name="Barry K."/>
            <person name="Battaglia E."/>
            <person name="Bayram O."/>
            <person name="Benocci T."/>
            <person name="Braus-Stromeyer S.A."/>
            <person name="Caldana C."/>
            <person name="Canovas D."/>
            <person name="Cerqueira G.C."/>
            <person name="Chen F."/>
            <person name="Chen W."/>
            <person name="Choi C."/>
            <person name="Clum A."/>
            <person name="Dos Santos R.A."/>
            <person name="Damasio A.R."/>
            <person name="Diallinas G."/>
            <person name="Emri T."/>
            <person name="Fekete E."/>
            <person name="Flipphi M."/>
            <person name="Freyberg S."/>
            <person name="Gallo A."/>
            <person name="Gournas C."/>
            <person name="Habgood R."/>
            <person name="Hainaut M."/>
            <person name="Harispe M.L."/>
            <person name="Henrissat B."/>
            <person name="Hilden K.S."/>
            <person name="Hope R."/>
            <person name="Hossain A."/>
            <person name="Karabika E."/>
            <person name="Karaffa L."/>
            <person name="Karanyi Z."/>
            <person name="Krasevec N."/>
            <person name="Kuo A."/>
            <person name="Kusch H."/>
            <person name="LaButti K."/>
            <person name="Lagendijk E.L."/>
            <person name="Lapidus A."/>
            <person name="Levasseur A."/>
            <person name="Lindquist E."/>
            <person name="Lipzen A."/>
            <person name="Logrieco A.F."/>
            <person name="MacCabe A."/>
            <person name="Maekelae M.R."/>
            <person name="Malavazi I."/>
            <person name="Melin P."/>
            <person name="Meyer V."/>
            <person name="Mielnichuk N."/>
            <person name="Miskei M."/>
            <person name="Molnar A.P."/>
            <person name="Mule G."/>
            <person name="Ngan C.Y."/>
            <person name="Orejas M."/>
            <person name="Orosz E."/>
            <person name="Ouedraogo J.P."/>
            <person name="Overkamp K.M."/>
            <person name="Park H.-S."/>
            <person name="Perrone G."/>
            <person name="Piumi F."/>
            <person name="Punt P.J."/>
            <person name="Ram A.F."/>
            <person name="Ramon A."/>
            <person name="Rauscher S."/>
            <person name="Record E."/>
            <person name="Riano-Pachon D.M."/>
            <person name="Robert V."/>
            <person name="Roehrig J."/>
            <person name="Ruller R."/>
            <person name="Salamov A."/>
            <person name="Salih N.S."/>
            <person name="Samson R.A."/>
            <person name="Sandor E."/>
            <person name="Sanguinetti M."/>
            <person name="Schuetze T."/>
            <person name="Sepcic K."/>
            <person name="Shelest E."/>
            <person name="Sherlock G."/>
            <person name="Sophianopoulou V."/>
            <person name="Squina F.M."/>
            <person name="Sun H."/>
            <person name="Susca A."/>
            <person name="Todd R.B."/>
            <person name="Tsang A."/>
            <person name="Unkles S.E."/>
            <person name="van de Wiele N."/>
            <person name="van Rossen-Uffink D."/>
            <person name="Oliveira J.V."/>
            <person name="Vesth T.C."/>
            <person name="Visser J."/>
            <person name="Yu J.-H."/>
            <person name="Zhou M."/>
            <person name="Andersen M.R."/>
            <person name="Archer D.B."/>
            <person name="Baker S.E."/>
            <person name="Benoit I."/>
            <person name="Brakhage A.A."/>
            <person name="Braus G.H."/>
            <person name="Fischer R."/>
            <person name="Frisvad J.C."/>
            <person name="Goldman G.H."/>
            <person name="Houbraken J."/>
            <person name="Oakley B."/>
            <person name="Pocsi I."/>
            <person name="Scazzocchio C."/>
            <person name="Seiboth B."/>
            <person name="vanKuyk P.A."/>
            <person name="Wortman J."/>
            <person name="Dyer P.S."/>
            <person name="Grigoriev I.V."/>
        </authorList>
    </citation>
    <scope>NUCLEOTIDE SEQUENCE [LARGE SCALE GENOMIC DNA]</scope>
    <source>
        <strain evidence="4">DTO 134E9</strain>
    </source>
</reference>
<proteinExistence type="predicted"/>
<dbReference type="InterPro" id="IPR000073">
    <property type="entry name" value="AB_hydrolase_1"/>
</dbReference>
<organism evidence="3 4">
    <name type="scientific">Aspergillus wentii DTO 134E9</name>
    <dbReference type="NCBI Taxonomy" id="1073089"/>
    <lineage>
        <taxon>Eukaryota</taxon>
        <taxon>Fungi</taxon>
        <taxon>Dikarya</taxon>
        <taxon>Ascomycota</taxon>
        <taxon>Pezizomycotina</taxon>
        <taxon>Eurotiomycetes</taxon>
        <taxon>Eurotiomycetidae</taxon>
        <taxon>Eurotiales</taxon>
        <taxon>Aspergillaceae</taxon>
        <taxon>Aspergillus</taxon>
        <taxon>Aspergillus subgen. Cremei</taxon>
    </lineage>
</organism>
<sequence>MASFFLLALFTVLASGLAGAQYPLKSDATLSDAHTRSYFYAGGQYTLNDDGEYIFTNQIYVEKLTPEKVTKPYPIVFIHGQAQTATNWLNKPDGQPGWASYFLKQGYECYLFDQTFRGRSPWQSFNGELQTYSTKHIQQFFTATEKYNLWPQASLHTQWPGSGVMNDTIFDAYYASTVPFVDSATAQEAGVQKAGAALLDIIKKPVIIVGHSQGGVMTWLLADQRPEYVHSIVVIEPQGPPFQNVGAWNGTARVYGLADIPVAYSPHLSDPSDFVKKTISSNTTEIAECVIQADDPPPRQLANISKIPVLLVTTESSYHAQYDWCTVKFLRQAGVKTEHLELKNIGIHGNGHMVFLEKNSDVVAAAIQKRMEAL</sequence>
<dbReference type="CDD" id="cd12809">
    <property type="entry name" value="Esterase_713_like-2"/>
    <property type="match status" value="1"/>
</dbReference>
<protein>
    <recommendedName>
        <fullName evidence="2">AB hydrolase-1 domain-containing protein</fullName>
    </recommendedName>
</protein>
<gene>
    <name evidence="3" type="ORF">ASPWEDRAFT_177691</name>
</gene>
<dbReference type="SUPFAM" id="SSF53474">
    <property type="entry name" value="alpha/beta-Hydrolases"/>
    <property type="match status" value="1"/>
</dbReference>
<dbReference type="Gene3D" id="3.40.50.1820">
    <property type="entry name" value="alpha/beta hydrolase"/>
    <property type="match status" value="1"/>
</dbReference>
<feature type="domain" description="AB hydrolase-1" evidence="2">
    <location>
        <begin position="75"/>
        <end position="366"/>
    </location>
</feature>
<evidence type="ECO:0000313" key="4">
    <source>
        <dbReference type="Proteomes" id="UP000184383"/>
    </source>
</evidence>
<dbReference type="GeneID" id="63747546"/>
<accession>A0A1L9R4Y0</accession>
<dbReference type="RefSeq" id="XP_040683635.1">
    <property type="nucleotide sequence ID" value="XM_040831698.1"/>
</dbReference>
<evidence type="ECO:0000256" key="1">
    <source>
        <dbReference type="SAM" id="SignalP"/>
    </source>
</evidence>
<dbReference type="OrthoDB" id="9978720at2759"/>
<dbReference type="EMBL" id="KV878218">
    <property type="protein sequence ID" value="OJJ29958.1"/>
    <property type="molecule type" value="Genomic_DNA"/>
</dbReference>